<dbReference type="PANTHER" id="PTHR48075">
    <property type="entry name" value="3-HYDROXYACYL-COA DEHYDROGENASE FAMILY PROTEIN"/>
    <property type="match status" value="1"/>
</dbReference>
<sequence length="315" mass="34480">MRDSVLIVGGGRMGCGIAAIAAAAGNRVIVVETSPAGRQAGPKQVSALLKELCENQLITSAQKDKALGAVSFAEEISPACERAFFVIEAIVENLEQKQRLFQQLDSLLSPEIPIVSNTSGLRITEIGKFAVHKERLATAHFWFPAHLVPLVEVVMSDETSQETAVWVRDTLKSWGKAPVIVKKDLPGQLANRILQAVIREASNIVEMGLASPEDVDTAVKMGMGIRFPVWGPLEHVDAVGVDLCCSVQNTVLPGISDKKQANSLFHEMVDQGNLGYKTGTGFYDWKVKDMKKLEKLRNDFIINAVKFIKTREEKD</sequence>
<evidence type="ECO:0000259" key="6">
    <source>
        <dbReference type="Pfam" id="PF02737"/>
    </source>
</evidence>
<evidence type="ECO:0000256" key="3">
    <source>
        <dbReference type="ARBA" id="ARBA00023002"/>
    </source>
</evidence>
<comment type="pathway">
    <text evidence="1">Lipid metabolism; butanoate metabolism.</text>
</comment>
<gene>
    <name evidence="7" type="ORF">H8705_04850</name>
</gene>
<dbReference type="GO" id="GO:0006631">
    <property type="term" value="P:fatty acid metabolic process"/>
    <property type="evidence" value="ECO:0007669"/>
    <property type="project" value="InterPro"/>
</dbReference>
<evidence type="ECO:0000259" key="5">
    <source>
        <dbReference type="Pfam" id="PF00725"/>
    </source>
</evidence>
<dbReference type="Gene3D" id="3.40.50.720">
    <property type="entry name" value="NAD(P)-binding Rossmann-like Domain"/>
    <property type="match status" value="1"/>
</dbReference>
<dbReference type="GO" id="GO:0016616">
    <property type="term" value="F:oxidoreductase activity, acting on the CH-OH group of donors, NAD or NADP as acceptor"/>
    <property type="evidence" value="ECO:0007669"/>
    <property type="project" value="InterPro"/>
</dbReference>
<dbReference type="GO" id="GO:0070403">
    <property type="term" value="F:NAD+ binding"/>
    <property type="evidence" value="ECO:0007669"/>
    <property type="project" value="InterPro"/>
</dbReference>
<dbReference type="InterPro" id="IPR022694">
    <property type="entry name" value="3-OHacyl-CoA_DH"/>
</dbReference>
<reference evidence="7" key="1">
    <citation type="submission" date="2020-08" db="EMBL/GenBank/DDBJ databases">
        <title>Genome public.</title>
        <authorList>
            <person name="Liu C."/>
            <person name="Sun Q."/>
        </authorList>
    </citation>
    <scope>NUCLEOTIDE SEQUENCE</scope>
    <source>
        <strain evidence="7">NSJ-64</strain>
    </source>
</reference>
<evidence type="ECO:0000256" key="1">
    <source>
        <dbReference type="ARBA" id="ARBA00005086"/>
    </source>
</evidence>
<evidence type="ECO:0000256" key="4">
    <source>
        <dbReference type="PIRSR" id="PIRSR000105-1"/>
    </source>
</evidence>
<protein>
    <submittedName>
        <fullName evidence="7">3-hydroxyacyl-CoA dehydrogenase family protein</fullName>
    </submittedName>
</protein>
<dbReference type="SUPFAM" id="SSF51735">
    <property type="entry name" value="NAD(P)-binding Rossmann-fold domains"/>
    <property type="match status" value="1"/>
</dbReference>
<dbReference type="InterPro" id="IPR013328">
    <property type="entry name" value="6PGD_dom2"/>
</dbReference>
<dbReference type="PIRSF" id="PIRSF000105">
    <property type="entry name" value="HCDH"/>
    <property type="match status" value="1"/>
</dbReference>
<feature type="site" description="Important for catalytic activity" evidence="4">
    <location>
        <position position="140"/>
    </location>
</feature>
<evidence type="ECO:0000313" key="7">
    <source>
        <dbReference type="EMBL" id="MBC8584906.1"/>
    </source>
</evidence>
<feature type="domain" description="3-hydroxyacyl-CoA dehydrogenase C-terminal" evidence="5">
    <location>
        <begin position="189"/>
        <end position="285"/>
    </location>
</feature>
<keyword evidence="3" id="KW-0560">Oxidoreductase</keyword>
<comment type="caution">
    <text evidence="7">The sequence shown here is derived from an EMBL/GenBank/DDBJ whole genome shotgun (WGS) entry which is preliminary data.</text>
</comment>
<accession>A0A926ELP9</accession>
<comment type="similarity">
    <text evidence="2">Belongs to the 3-hydroxyacyl-CoA dehydrogenase family.</text>
</comment>
<dbReference type="EMBL" id="JACRTD010000003">
    <property type="protein sequence ID" value="MBC8584906.1"/>
    <property type="molecule type" value="Genomic_DNA"/>
</dbReference>
<dbReference type="InterPro" id="IPR006108">
    <property type="entry name" value="3HC_DH_C"/>
</dbReference>
<evidence type="ECO:0000313" key="8">
    <source>
        <dbReference type="Proteomes" id="UP000623678"/>
    </source>
</evidence>
<proteinExistence type="inferred from homology"/>
<dbReference type="Pfam" id="PF02737">
    <property type="entry name" value="3HCDH_N"/>
    <property type="match status" value="1"/>
</dbReference>
<name>A0A926ELP9_9FIRM</name>
<dbReference type="InterPro" id="IPR036291">
    <property type="entry name" value="NAD(P)-bd_dom_sf"/>
</dbReference>
<evidence type="ECO:0000256" key="2">
    <source>
        <dbReference type="ARBA" id="ARBA00009463"/>
    </source>
</evidence>
<dbReference type="InterPro" id="IPR006176">
    <property type="entry name" value="3-OHacyl-CoA_DH_NAD-bd"/>
</dbReference>
<feature type="domain" description="3-hydroxyacyl-CoA dehydrogenase NAD binding" evidence="6">
    <location>
        <begin position="5"/>
        <end position="183"/>
    </location>
</feature>
<organism evidence="7 8">
    <name type="scientific">Youxingia wuxianensis</name>
    <dbReference type="NCBI Taxonomy" id="2763678"/>
    <lineage>
        <taxon>Bacteria</taxon>
        <taxon>Bacillati</taxon>
        <taxon>Bacillota</taxon>
        <taxon>Clostridia</taxon>
        <taxon>Eubacteriales</taxon>
        <taxon>Oscillospiraceae</taxon>
        <taxon>Youxingia</taxon>
    </lineage>
</organism>
<keyword evidence="8" id="KW-1185">Reference proteome</keyword>
<dbReference type="PANTHER" id="PTHR48075:SF5">
    <property type="entry name" value="3-HYDROXYBUTYRYL-COA DEHYDROGENASE"/>
    <property type="match status" value="1"/>
</dbReference>
<dbReference type="SUPFAM" id="SSF48179">
    <property type="entry name" value="6-phosphogluconate dehydrogenase C-terminal domain-like"/>
    <property type="match status" value="1"/>
</dbReference>
<dbReference type="InterPro" id="IPR008927">
    <property type="entry name" value="6-PGluconate_DH-like_C_sf"/>
</dbReference>
<dbReference type="Pfam" id="PF00725">
    <property type="entry name" value="3HCDH"/>
    <property type="match status" value="1"/>
</dbReference>
<dbReference type="Proteomes" id="UP000623678">
    <property type="component" value="Unassembled WGS sequence"/>
</dbReference>
<dbReference type="RefSeq" id="WP_262394694.1">
    <property type="nucleotide sequence ID" value="NZ_JACRTD010000003.1"/>
</dbReference>
<dbReference type="AlphaFoldDB" id="A0A926ELP9"/>
<dbReference type="Gene3D" id="1.10.1040.10">
    <property type="entry name" value="N-(1-d-carboxylethyl)-l-norvaline Dehydrogenase, domain 2"/>
    <property type="match status" value="1"/>
</dbReference>